<organism evidence="2 3">
    <name type="scientific">Microdochium bolleyi</name>
    <dbReference type="NCBI Taxonomy" id="196109"/>
    <lineage>
        <taxon>Eukaryota</taxon>
        <taxon>Fungi</taxon>
        <taxon>Dikarya</taxon>
        <taxon>Ascomycota</taxon>
        <taxon>Pezizomycotina</taxon>
        <taxon>Sordariomycetes</taxon>
        <taxon>Xylariomycetidae</taxon>
        <taxon>Xylariales</taxon>
        <taxon>Microdochiaceae</taxon>
        <taxon>Microdochium</taxon>
    </lineage>
</organism>
<dbReference type="GO" id="GO:0016747">
    <property type="term" value="F:acyltransferase activity, transferring groups other than amino-acyl groups"/>
    <property type="evidence" value="ECO:0007669"/>
    <property type="project" value="InterPro"/>
</dbReference>
<accession>A0A136IRI5</accession>
<gene>
    <name evidence="2" type="ORF">Micbo1qcDRAFT_167539</name>
</gene>
<dbReference type="InterPro" id="IPR016181">
    <property type="entry name" value="Acyl_CoA_acyltransferase"/>
</dbReference>
<dbReference type="Gene3D" id="3.40.630.30">
    <property type="match status" value="1"/>
</dbReference>
<name>A0A136IRI5_9PEZI</name>
<dbReference type="EMBL" id="KQ964262">
    <property type="protein sequence ID" value="KXJ87543.1"/>
    <property type="molecule type" value="Genomic_DNA"/>
</dbReference>
<feature type="domain" description="N-acetyltransferase" evidence="1">
    <location>
        <begin position="1"/>
        <end position="70"/>
    </location>
</feature>
<dbReference type="InParanoid" id="A0A136IRI5"/>
<dbReference type="OrthoDB" id="2115692at2759"/>
<dbReference type="PROSITE" id="PS51186">
    <property type="entry name" value="GNAT"/>
    <property type="match status" value="1"/>
</dbReference>
<dbReference type="InterPro" id="IPR000182">
    <property type="entry name" value="GNAT_dom"/>
</dbReference>
<proteinExistence type="predicted"/>
<dbReference type="Pfam" id="PF13508">
    <property type="entry name" value="Acetyltransf_7"/>
    <property type="match status" value="1"/>
</dbReference>
<dbReference type="Proteomes" id="UP000070501">
    <property type="component" value="Unassembled WGS sequence"/>
</dbReference>
<dbReference type="PANTHER" id="PTHR42791:SF17">
    <property type="entry name" value="ACETYLTRANSFERASE, GNAT FAMILY FAMILY (AFU_ORTHOLOGUE AFUA_8G05690)"/>
    <property type="match status" value="1"/>
</dbReference>
<evidence type="ECO:0000259" key="1">
    <source>
        <dbReference type="PROSITE" id="PS51186"/>
    </source>
</evidence>
<keyword evidence="3" id="KW-1185">Reference proteome</keyword>
<evidence type="ECO:0000313" key="3">
    <source>
        <dbReference type="Proteomes" id="UP000070501"/>
    </source>
</evidence>
<dbReference type="CDD" id="cd04301">
    <property type="entry name" value="NAT_SF"/>
    <property type="match status" value="1"/>
</dbReference>
<evidence type="ECO:0000313" key="2">
    <source>
        <dbReference type="EMBL" id="KXJ87543.1"/>
    </source>
</evidence>
<dbReference type="InterPro" id="IPR052523">
    <property type="entry name" value="Trichothecene_AcTrans"/>
</dbReference>
<dbReference type="PANTHER" id="PTHR42791">
    <property type="entry name" value="GNAT FAMILY ACETYLTRANSFERASE"/>
    <property type="match status" value="1"/>
</dbReference>
<sequence>MATLPQHQRRGAASLLMTELCGQADAAGQCAYLEASPAGKSTYERFGFETRGSFTTVIKGEGYVDALMVREPRDLA</sequence>
<dbReference type="AlphaFoldDB" id="A0A136IRI5"/>
<dbReference type="SUPFAM" id="SSF55729">
    <property type="entry name" value="Acyl-CoA N-acyltransferases (Nat)"/>
    <property type="match status" value="1"/>
</dbReference>
<reference evidence="3" key="1">
    <citation type="submission" date="2016-02" db="EMBL/GenBank/DDBJ databases">
        <title>Draft genome sequence of Microdochium bolleyi, a fungal endophyte of beachgrass.</title>
        <authorList>
            <consortium name="DOE Joint Genome Institute"/>
            <person name="David A.S."/>
            <person name="May G."/>
            <person name="Haridas S."/>
            <person name="Lim J."/>
            <person name="Wang M."/>
            <person name="Labutti K."/>
            <person name="Lipzen A."/>
            <person name="Barry K."/>
            <person name="Grigoriev I.V."/>
        </authorList>
    </citation>
    <scope>NUCLEOTIDE SEQUENCE [LARGE SCALE GENOMIC DNA]</scope>
    <source>
        <strain evidence="3">J235TASD1</strain>
    </source>
</reference>
<protein>
    <recommendedName>
        <fullName evidence="1">N-acetyltransferase domain-containing protein</fullName>
    </recommendedName>
</protein>